<keyword evidence="1" id="KW-0805">Transcription regulation</keyword>
<accession>A0A9Y2IKT2</accession>
<feature type="domain" description="HTH merR-type" evidence="3">
    <location>
        <begin position="21"/>
        <end position="58"/>
    </location>
</feature>
<dbReference type="KEGG" id="acab:QRX50_10070"/>
<keyword evidence="2" id="KW-0804">Transcription</keyword>
<evidence type="ECO:0000313" key="4">
    <source>
        <dbReference type="EMBL" id="WIX81076.1"/>
    </source>
</evidence>
<gene>
    <name evidence="4" type="ORF">QRX50_10070</name>
</gene>
<dbReference type="AlphaFoldDB" id="A0A9Y2IKT2"/>
<dbReference type="InterPro" id="IPR009061">
    <property type="entry name" value="DNA-bd_dom_put_sf"/>
</dbReference>
<evidence type="ECO:0000256" key="2">
    <source>
        <dbReference type="ARBA" id="ARBA00023163"/>
    </source>
</evidence>
<dbReference type="SUPFAM" id="SSF46955">
    <property type="entry name" value="Putative DNA-binding domain"/>
    <property type="match status" value="1"/>
</dbReference>
<dbReference type="Proteomes" id="UP001236014">
    <property type="component" value="Chromosome"/>
</dbReference>
<keyword evidence="4" id="KW-0238">DNA-binding</keyword>
<dbReference type="PROSITE" id="PS50937">
    <property type="entry name" value="HTH_MERR_2"/>
    <property type="match status" value="1"/>
</dbReference>
<dbReference type="RefSeq" id="WP_285971686.1">
    <property type="nucleotide sequence ID" value="NZ_CP127294.1"/>
</dbReference>
<keyword evidence="5" id="KW-1185">Reference proteome</keyword>
<organism evidence="4 5">
    <name type="scientific">Amycolatopsis carbonis</name>
    <dbReference type="NCBI Taxonomy" id="715471"/>
    <lineage>
        <taxon>Bacteria</taxon>
        <taxon>Bacillati</taxon>
        <taxon>Actinomycetota</taxon>
        <taxon>Actinomycetes</taxon>
        <taxon>Pseudonocardiales</taxon>
        <taxon>Pseudonocardiaceae</taxon>
        <taxon>Amycolatopsis</taxon>
    </lineage>
</organism>
<evidence type="ECO:0000259" key="3">
    <source>
        <dbReference type="PROSITE" id="PS50937"/>
    </source>
</evidence>
<dbReference type="EMBL" id="CP127294">
    <property type="protein sequence ID" value="WIX81076.1"/>
    <property type="molecule type" value="Genomic_DNA"/>
</dbReference>
<name>A0A9Y2IKT2_9PSEU</name>
<dbReference type="InterPro" id="IPR000551">
    <property type="entry name" value="MerR-type_HTH_dom"/>
</dbReference>
<dbReference type="GO" id="GO:0006355">
    <property type="term" value="P:regulation of DNA-templated transcription"/>
    <property type="evidence" value="ECO:0007669"/>
    <property type="project" value="InterPro"/>
</dbReference>
<evidence type="ECO:0000313" key="5">
    <source>
        <dbReference type="Proteomes" id="UP001236014"/>
    </source>
</evidence>
<dbReference type="Pfam" id="PF09278">
    <property type="entry name" value="MerR-DNA-bind"/>
    <property type="match status" value="1"/>
</dbReference>
<evidence type="ECO:0000256" key="1">
    <source>
        <dbReference type="ARBA" id="ARBA00023015"/>
    </source>
</evidence>
<sequence length="119" mass="13173">MRGSGNAYASSAIEPGITVAAAGKRLYGEAELHRLTIVKMLQDTGLLSLEDIALILHGPEVGDWRAAIRVRTEEIVEQRRKLTVAETFLGQFARCPRDHPVETCPSLRAYTERVLAEDK</sequence>
<dbReference type="Gene3D" id="1.10.1660.10">
    <property type="match status" value="1"/>
</dbReference>
<protein>
    <submittedName>
        <fullName evidence="4">MerR family DNA-binding protein</fullName>
    </submittedName>
</protein>
<dbReference type="GO" id="GO:0003677">
    <property type="term" value="F:DNA binding"/>
    <property type="evidence" value="ECO:0007669"/>
    <property type="project" value="UniProtKB-KW"/>
</dbReference>
<proteinExistence type="predicted"/>
<dbReference type="InterPro" id="IPR015358">
    <property type="entry name" value="Tscrpt_reg_MerR_DNA-bd"/>
</dbReference>
<reference evidence="4 5" key="1">
    <citation type="submission" date="2023-06" db="EMBL/GenBank/DDBJ databases">
        <authorList>
            <person name="Oyuntsetseg B."/>
            <person name="Kim S.B."/>
        </authorList>
    </citation>
    <scope>NUCLEOTIDE SEQUENCE [LARGE SCALE GENOMIC DNA]</scope>
    <source>
        <strain evidence="4 5">2-15</strain>
    </source>
</reference>